<sequence>MPAVISSLSKNQENNLLSLFSLVRLHLLYKASIHGFTAAAFHSRCDKQGPTITVAYNAAGFVFGAYTSKDYTQSGEAVNDGEAFLYSIGAERKKTLRVGGISGQHAFTDGGHGPHFGALVFLHNDQPAVYSNPGTCFNFQAAEMHGDDLALTEFEVYRVEGTSCPGKECLKSFDPVLPEADMQLGNSVVLCVLATDDEEDVALQIHFTLLQSFCCDSSINILRVSGVQRLRQLLDGVDANQNQEEIGDLHCMLVTVGLL</sequence>
<evidence type="ECO:0000259" key="1">
    <source>
        <dbReference type="PROSITE" id="PS51886"/>
    </source>
</evidence>
<evidence type="ECO:0000313" key="2">
    <source>
        <dbReference type="EMBL" id="MEQ2160770.1"/>
    </source>
</evidence>
<keyword evidence="3" id="KW-1185">Reference proteome</keyword>
<evidence type="ECO:0000313" key="3">
    <source>
        <dbReference type="Proteomes" id="UP001476798"/>
    </source>
</evidence>
<accession>A0ABV0MNU4</accession>
<dbReference type="Gene3D" id="3.30.1330.30">
    <property type="match status" value="1"/>
</dbReference>
<feature type="domain" description="TLDc" evidence="1">
    <location>
        <begin position="1"/>
        <end position="160"/>
    </location>
</feature>
<dbReference type="EMBL" id="JAHRIO010010100">
    <property type="protein sequence ID" value="MEQ2160770.1"/>
    <property type="molecule type" value="Genomic_DNA"/>
</dbReference>
<dbReference type="Proteomes" id="UP001476798">
    <property type="component" value="Unassembled WGS sequence"/>
</dbReference>
<proteinExistence type="predicted"/>
<dbReference type="PANTHER" id="PTHR10411">
    <property type="entry name" value="GROWTH ARREST AND DNA DAMAGE-INDUCIBLE PROTEIN GADD45"/>
    <property type="match status" value="1"/>
</dbReference>
<dbReference type="Pfam" id="PF07534">
    <property type="entry name" value="TLD"/>
    <property type="match status" value="1"/>
</dbReference>
<protein>
    <recommendedName>
        <fullName evidence="1">TLDc domain-containing protein</fullName>
    </recommendedName>
</protein>
<name>A0ABV0MNU4_9TELE</name>
<gene>
    <name evidence="2" type="ORF">GOODEAATRI_002811</name>
</gene>
<dbReference type="InterPro" id="IPR024824">
    <property type="entry name" value="GADD45"/>
</dbReference>
<reference evidence="2 3" key="1">
    <citation type="submission" date="2021-06" db="EMBL/GenBank/DDBJ databases">
        <authorList>
            <person name="Palmer J.M."/>
        </authorList>
    </citation>
    <scope>NUCLEOTIDE SEQUENCE [LARGE SCALE GENOMIC DNA]</scope>
    <source>
        <strain evidence="2 3">GA_2019</strain>
        <tissue evidence="2">Muscle</tissue>
    </source>
</reference>
<comment type="caution">
    <text evidence="2">The sequence shown here is derived from an EMBL/GenBank/DDBJ whole genome shotgun (WGS) entry which is preliminary data.</text>
</comment>
<dbReference type="PROSITE" id="PS51886">
    <property type="entry name" value="TLDC"/>
    <property type="match status" value="1"/>
</dbReference>
<organism evidence="2 3">
    <name type="scientific">Goodea atripinnis</name>
    <dbReference type="NCBI Taxonomy" id="208336"/>
    <lineage>
        <taxon>Eukaryota</taxon>
        <taxon>Metazoa</taxon>
        <taxon>Chordata</taxon>
        <taxon>Craniata</taxon>
        <taxon>Vertebrata</taxon>
        <taxon>Euteleostomi</taxon>
        <taxon>Actinopterygii</taxon>
        <taxon>Neopterygii</taxon>
        <taxon>Teleostei</taxon>
        <taxon>Neoteleostei</taxon>
        <taxon>Acanthomorphata</taxon>
        <taxon>Ovalentaria</taxon>
        <taxon>Atherinomorphae</taxon>
        <taxon>Cyprinodontiformes</taxon>
        <taxon>Goodeidae</taxon>
        <taxon>Goodea</taxon>
    </lineage>
</organism>
<dbReference type="PANTHER" id="PTHR10411:SF5">
    <property type="entry name" value="GROWTH ARREST AND DNA DAMAGE-INDUCIBLE PROTEIN GADD45 BETA"/>
    <property type="match status" value="1"/>
</dbReference>
<dbReference type="InterPro" id="IPR006571">
    <property type="entry name" value="TLDc_dom"/>
</dbReference>
<dbReference type="InterPro" id="IPR029064">
    <property type="entry name" value="Ribosomal_eL30-like_sf"/>
</dbReference>
<dbReference type="SMART" id="SM00584">
    <property type="entry name" value="TLDc"/>
    <property type="match status" value="1"/>
</dbReference>